<accession>A0A1H5SK33</accession>
<dbReference type="AlphaFoldDB" id="A0A1H5SK33"/>
<dbReference type="Gene3D" id="3.40.720.10">
    <property type="entry name" value="Alkaline Phosphatase, subunit A"/>
    <property type="match status" value="2"/>
</dbReference>
<sequence length="664" mass="72129">MSPATTSLLPTLVRRSALALTLAACPSVLFAQQPDAVEKAPVSNAISAKWASRVAKEPILTHDQKLALIKKDIRYVFVLFQENRSFDFYFGNYPGADGLYNKPASQVAGFTQPIVNLDGTVTTISPFRIPITVKDKDGNTVPIYPTDIDSVDHSHVGISRKLDLDANGLARNDQYALSEEGVTLADGKPSKLPSLARKQMGELVMAHVDCDIAPFLWQYADRFTLFDHFFDTVVGPSGPNAIGMISGQTGETQWMLHPELAEGAHGATMPTVGNARPYWGLAQDEAGNPVQPKPNPEKTFADNLTYASLPLSFMGSDIVKTTQADYNPAIDLGDVQDDIEKIAGHGVAPINWGWYQQGYAHEPNDPAGKALHVGYVAHHNAPQYFGYVADNPLANVHMHSLNTFFSDVAERKLPGSGVFYIRGGYGNIFGFTPADPSPNAQKNFAGDDDHPGYSDSGISEAMLAREINAIAQSPYWPHAAILIAYDETDGLYDHTQPHIRSHDAKGLPLDQGPRIPFLLISPYGASHAISHAPSEHSSIIKFVDELFDLIPLADLPDELKARKIGHEKYGQDFLGPADDLTPGVSDLLTGFDNARLLGKRKLLPASYAIIPETQLTAFPHYGGQGCKTLHIKPTDADLPNPVPADFNPRPNTTPGDPHSGNWKP</sequence>
<feature type="region of interest" description="Disordered" evidence="2">
    <location>
        <begin position="632"/>
        <end position="664"/>
    </location>
</feature>
<gene>
    <name evidence="4" type="ORF">SAMN05421819_0234</name>
</gene>
<dbReference type="Proteomes" id="UP000236728">
    <property type="component" value="Unassembled WGS sequence"/>
</dbReference>
<reference evidence="4 5" key="1">
    <citation type="submission" date="2016-10" db="EMBL/GenBank/DDBJ databases">
        <authorList>
            <person name="de Groot N.N."/>
        </authorList>
    </citation>
    <scope>NUCLEOTIDE SEQUENCE [LARGE SCALE GENOMIC DNA]</scope>
    <source>
        <strain evidence="4 5">DSM 22489</strain>
    </source>
</reference>
<keyword evidence="1" id="KW-0378">Hydrolase</keyword>
<dbReference type="EMBL" id="FNVA01000001">
    <property type="protein sequence ID" value="SEF50804.1"/>
    <property type="molecule type" value="Genomic_DNA"/>
</dbReference>
<dbReference type="GO" id="GO:0009395">
    <property type="term" value="P:phospholipid catabolic process"/>
    <property type="evidence" value="ECO:0007669"/>
    <property type="project" value="TreeGrafter"/>
</dbReference>
<feature type="signal peptide" evidence="3">
    <location>
        <begin position="1"/>
        <end position="31"/>
    </location>
</feature>
<dbReference type="Pfam" id="PF04185">
    <property type="entry name" value="Phosphoesterase"/>
    <property type="match status" value="1"/>
</dbReference>
<evidence type="ECO:0000256" key="2">
    <source>
        <dbReference type="SAM" id="MobiDB-lite"/>
    </source>
</evidence>
<dbReference type="InterPro" id="IPR017850">
    <property type="entry name" value="Alkaline_phosphatase_core_sf"/>
</dbReference>
<dbReference type="RefSeq" id="WP_103931201.1">
    <property type="nucleotide sequence ID" value="NZ_FNVA01000001.1"/>
</dbReference>
<evidence type="ECO:0000256" key="1">
    <source>
        <dbReference type="ARBA" id="ARBA00022801"/>
    </source>
</evidence>
<protein>
    <submittedName>
        <fullName evidence="4">Phospholipase C</fullName>
    </submittedName>
</protein>
<dbReference type="OrthoDB" id="9770871at2"/>
<dbReference type="InterPro" id="IPR007312">
    <property type="entry name" value="Phosphoesterase"/>
</dbReference>
<feature type="chain" id="PRO_5009284072" evidence="3">
    <location>
        <begin position="32"/>
        <end position="664"/>
    </location>
</feature>
<organism evidence="4 5">
    <name type="scientific">Bryocella elongata</name>
    <dbReference type="NCBI Taxonomy" id="863522"/>
    <lineage>
        <taxon>Bacteria</taxon>
        <taxon>Pseudomonadati</taxon>
        <taxon>Acidobacteriota</taxon>
        <taxon>Terriglobia</taxon>
        <taxon>Terriglobales</taxon>
        <taxon>Acidobacteriaceae</taxon>
        <taxon>Bryocella</taxon>
    </lineage>
</organism>
<keyword evidence="5" id="KW-1185">Reference proteome</keyword>
<evidence type="ECO:0000256" key="3">
    <source>
        <dbReference type="SAM" id="SignalP"/>
    </source>
</evidence>
<keyword evidence="3" id="KW-0732">Signal</keyword>
<dbReference type="PANTHER" id="PTHR31956">
    <property type="entry name" value="NON-SPECIFIC PHOSPHOLIPASE C4-RELATED"/>
    <property type="match status" value="1"/>
</dbReference>
<dbReference type="GO" id="GO:0042578">
    <property type="term" value="F:phosphoric ester hydrolase activity"/>
    <property type="evidence" value="ECO:0007669"/>
    <property type="project" value="UniProtKB-ARBA"/>
</dbReference>
<name>A0A1H5SK33_9BACT</name>
<evidence type="ECO:0000313" key="4">
    <source>
        <dbReference type="EMBL" id="SEF50804.1"/>
    </source>
</evidence>
<evidence type="ECO:0000313" key="5">
    <source>
        <dbReference type="Proteomes" id="UP000236728"/>
    </source>
</evidence>
<proteinExistence type="predicted"/>
<dbReference type="PANTHER" id="PTHR31956:SF1">
    <property type="entry name" value="NON-SPECIFIC PHOSPHOLIPASE C1"/>
    <property type="match status" value="1"/>
</dbReference>